<gene>
    <name evidence="8" type="ordered locus">ZPR_4095</name>
</gene>
<evidence type="ECO:0000313" key="8">
    <source>
        <dbReference type="EMBL" id="ADF54399.1"/>
    </source>
</evidence>
<protein>
    <submittedName>
        <fullName evidence="8">Protein containing peptidase M16 domain</fullName>
    </submittedName>
</protein>
<keyword evidence="4" id="KW-0862">Zinc</keyword>
<dbReference type="InterPro" id="IPR011249">
    <property type="entry name" value="Metalloenz_LuxS/M16"/>
</dbReference>
<feature type="domain" description="Peptidase M16 C-terminal" evidence="7">
    <location>
        <begin position="208"/>
        <end position="301"/>
    </location>
</feature>
<dbReference type="InterPro" id="IPR011765">
    <property type="entry name" value="Pept_M16_N"/>
</dbReference>
<dbReference type="RefSeq" id="WP_013073477.1">
    <property type="nucleotide sequence ID" value="NC_014041.1"/>
</dbReference>
<evidence type="ECO:0000256" key="5">
    <source>
        <dbReference type="ARBA" id="ARBA00023049"/>
    </source>
</evidence>
<proteinExistence type="inferred from homology"/>
<dbReference type="AlphaFoldDB" id="D5B9T6"/>
<evidence type="ECO:0000259" key="7">
    <source>
        <dbReference type="Pfam" id="PF05193"/>
    </source>
</evidence>
<dbReference type="Pfam" id="PF05193">
    <property type="entry name" value="Peptidase_M16_C"/>
    <property type="match status" value="2"/>
</dbReference>
<feature type="domain" description="Peptidase M16 C-terminal" evidence="7">
    <location>
        <begin position="708"/>
        <end position="866"/>
    </location>
</feature>
<keyword evidence="2" id="KW-0645">Protease</keyword>
<name>D5B9T6_ZUNPS</name>
<organism evidence="8 9">
    <name type="scientific">Zunongwangia profunda (strain DSM 18752 / CCTCC AB 206139 / SM-A87)</name>
    <name type="common">Wangia profunda</name>
    <dbReference type="NCBI Taxonomy" id="655815"/>
    <lineage>
        <taxon>Bacteria</taxon>
        <taxon>Pseudomonadati</taxon>
        <taxon>Bacteroidota</taxon>
        <taxon>Flavobacteriia</taxon>
        <taxon>Flavobacteriales</taxon>
        <taxon>Flavobacteriaceae</taxon>
        <taxon>Zunongwangia</taxon>
    </lineage>
</organism>
<dbReference type="PANTHER" id="PTHR43690">
    <property type="entry name" value="NARDILYSIN"/>
    <property type="match status" value="1"/>
</dbReference>
<dbReference type="Gene3D" id="3.30.830.10">
    <property type="entry name" value="Metalloenzyme, LuxS/M16 peptidase-like"/>
    <property type="match status" value="4"/>
</dbReference>
<dbReference type="EMBL" id="CP001650">
    <property type="protein sequence ID" value="ADF54399.1"/>
    <property type="molecule type" value="Genomic_DNA"/>
</dbReference>
<comment type="similarity">
    <text evidence="1">Belongs to the peptidase M16 family.</text>
</comment>
<evidence type="ECO:0000256" key="2">
    <source>
        <dbReference type="ARBA" id="ARBA00022670"/>
    </source>
</evidence>
<dbReference type="eggNOG" id="COG0612">
    <property type="taxonomic scope" value="Bacteria"/>
</dbReference>
<evidence type="ECO:0000256" key="3">
    <source>
        <dbReference type="ARBA" id="ARBA00022801"/>
    </source>
</evidence>
<dbReference type="GO" id="GO:0006508">
    <property type="term" value="P:proteolysis"/>
    <property type="evidence" value="ECO:0007669"/>
    <property type="project" value="UniProtKB-KW"/>
</dbReference>
<evidence type="ECO:0000256" key="1">
    <source>
        <dbReference type="ARBA" id="ARBA00007261"/>
    </source>
</evidence>
<sequence>MDFTFKISYSTILLFLISYGLTGQTKTTYQNNQLSLDSLVHYGKLDNGFTYYIRKNHTEKNQVEMYLVTKAGMFHEENDQLGYAHLMEHLVFKETTHFPKVKEYFRKVGRKAHAGTRYTYTYYNVGLATDDTIALANGLQLLRDWAQDLEFDQNSLKTEQGAVLGEMRVNNPYREWKSDKIKSLITEGTGYKEQDLDKIKQSTKNLHKQAFIRFHNDWYQPELEAAIIVGDIDPEKIESRIKNLFSNLKPSKKTKNPQDWVRRQKARLSGKNRFATTIDTISPGLQLAILFNQPNFSDQITSKEDYQLMIQQEFYWRLVQAKQEALKNQYALPYSDLSVNYLRNRIAAGQIASSKMMIDFEQGDQNTIEEKIKSSLLFWKRFNTGFSENEFQKVKAQLLNKYTNRSDRSSQELIMKYLNHFVNGTLAPNSVIESQLLSQMIKKTSLEDIQKFVSTYAKFTENTDFLFFRHPKAQKPNFNVLKHLISTIDTMSIPILPPAPATINSLSKFYPLDSISSDKEVQVKKDILGVSRMTLNNGLHLILKPTNPTSAAFKDQINITAFKINEASPLQRKNYLSNMAFIDMLNFSGAGPYSRFQLEKFKDSKGISLHYRADKDWQLISAKSNSKNFSELLSLVVLQNTQPNFVDSDIQLWKSSTAKNLKGFGIRGSTYFIDQAIETKWFPDIPKMQLKDLAVIDKSTLMEAANTWTKNLTDFTFIVTGDFEVDTIIPILNQKLSVIPASTINQNKERKGAAFPFKKMKETLYEKNINQAYVKLYFPVKIKNTTKNKALINIISQALYERIYDRLREGCYAPLGGGQWLDEENNLYAFKIQFDSELGNETKMIKDALEEFQKLKQQGINKQWLELEIKTELNRYEKYFDRFGYVDFWSEYLMLSTKDKKQYFNNILRYGTLMEHFINIEDVNTAAKKYLTQENYQQFIILPEAYHQMN</sequence>
<evidence type="ECO:0000313" key="9">
    <source>
        <dbReference type="Proteomes" id="UP000001654"/>
    </source>
</evidence>
<dbReference type="STRING" id="655815.ZPR_4095"/>
<reference evidence="8 9" key="1">
    <citation type="journal article" date="2010" name="BMC Genomics">
        <title>The complete genome of Zunongwangia profunda SM-A87 reveals its adaptation to the deep-sea environment and ecological role in sedimentary organic nitrogen degradation.</title>
        <authorList>
            <person name="Qin Q.L."/>
            <person name="Zhang X.Y."/>
            <person name="Wang X.M."/>
            <person name="Liu G.M."/>
            <person name="Chen X.L."/>
            <person name="Xie B.B."/>
            <person name="Dang H.Y."/>
            <person name="Zhou B.C."/>
            <person name="Yu J."/>
            <person name="Zhang Y.Z."/>
        </authorList>
    </citation>
    <scope>NUCLEOTIDE SEQUENCE [LARGE SCALE GENOMIC DNA]</scope>
    <source>
        <strain evidence="9">DSM 18752 / CCTCC AB 206139 / SM-A87</strain>
    </source>
</reference>
<dbReference type="InterPro" id="IPR007863">
    <property type="entry name" value="Peptidase_M16_C"/>
</dbReference>
<keyword evidence="9" id="KW-1185">Reference proteome</keyword>
<dbReference type="KEGG" id="zpr:ZPR_4095"/>
<dbReference type="Proteomes" id="UP000001654">
    <property type="component" value="Chromosome"/>
</dbReference>
<dbReference type="PANTHER" id="PTHR43690:SF17">
    <property type="entry name" value="PROTEIN YHJJ"/>
    <property type="match status" value="1"/>
</dbReference>
<dbReference type="GO" id="GO:0008237">
    <property type="term" value="F:metallopeptidase activity"/>
    <property type="evidence" value="ECO:0007669"/>
    <property type="project" value="UniProtKB-KW"/>
</dbReference>
<dbReference type="SUPFAM" id="SSF63411">
    <property type="entry name" value="LuxS/MPP-like metallohydrolase"/>
    <property type="match status" value="4"/>
</dbReference>
<evidence type="ECO:0000259" key="6">
    <source>
        <dbReference type="Pfam" id="PF00675"/>
    </source>
</evidence>
<dbReference type="HOGENOM" id="CLU_008156_0_0_10"/>
<feature type="domain" description="Peptidase M16 N-terminal" evidence="6">
    <location>
        <begin position="55"/>
        <end position="171"/>
    </location>
</feature>
<dbReference type="GO" id="GO:0046872">
    <property type="term" value="F:metal ion binding"/>
    <property type="evidence" value="ECO:0007669"/>
    <property type="project" value="InterPro"/>
</dbReference>
<keyword evidence="3" id="KW-0378">Hydrolase</keyword>
<accession>D5B9T6</accession>
<dbReference type="InterPro" id="IPR050626">
    <property type="entry name" value="Peptidase_M16"/>
</dbReference>
<evidence type="ECO:0000256" key="4">
    <source>
        <dbReference type="ARBA" id="ARBA00022833"/>
    </source>
</evidence>
<dbReference type="Pfam" id="PF00675">
    <property type="entry name" value="Peptidase_M16"/>
    <property type="match status" value="1"/>
</dbReference>
<keyword evidence="5" id="KW-0482">Metalloprotease</keyword>